<keyword evidence="1" id="KW-1133">Transmembrane helix</keyword>
<dbReference type="Proteomes" id="UP000654075">
    <property type="component" value="Unassembled WGS sequence"/>
</dbReference>
<evidence type="ECO:0000313" key="2">
    <source>
        <dbReference type="EMBL" id="CAE8623500.1"/>
    </source>
</evidence>
<dbReference type="Gene3D" id="2.70.170.10">
    <property type="entry name" value="Neurotransmitter-gated ion-channel ligand-binding domain"/>
    <property type="match status" value="1"/>
</dbReference>
<comment type="caution">
    <text evidence="2">The sequence shown here is derived from an EMBL/GenBank/DDBJ whole genome shotgun (WGS) entry which is preliminary data.</text>
</comment>
<dbReference type="GO" id="GO:0004888">
    <property type="term" value="F:transmembrane signaling receptor activity"/>
    <property type="evidence" value="ECO:0007669"/>
    <property type="project" value="InterPro"/>
</dbReference>
<proteinExistence type="predicted"/>
<evidence type="ECO:0000313" key="3">
    <source>
        <dbReference type="Proteomes" id="UP000654075"/>
    </source>
</evidence>
<feature type="transmembrane region" description="Helical" evidence="1">
    <location>
        <begin position="73"/>
        <end position="94"/>
    </location>
</feature>
<reference evidence="2" key="1">
    <citation type="submission" date="2021-02" db="EMBL/GenBank/DDBJ databases">
        <authorList>
            <person name="Dougan E. K."/>
            <person name="Rhodes N."/>
            <person name="Thang M."/>
            <person name="Chan C."/>
        </authorList>
    </citation>
    <scope>NUCLEOTIDE SEQUENCE</scope>
</reference>
<feature type="transmembrane region" description="Helical" evidence="1">
    <location>
        <begin position="429"/>
        <end position="450"/>
    </location>
</feature>
<keyword evidence="1" id="KW-0472">Membrane</keyword>
<dbReference type="GO" id="GO:0005230">
    <property type="term" value="F:extracellular ligand-gated monoatomic ion channel activity"/>
    <property type="evidence" value="ECO:0007669"/>
    <property type="project" value="InterPro"/>
</dbReference>
<sequence>MSAFPFDCQVLELVLELDASEGKHFIKSDCCEAGHESLMLNGWSLLASSLQTCPPSQNRHAILAVVAERDSKYFIWNVFVILCAWTSLTFSFYLEKGDGNFTMRVVAISRIQTVSCSYRSIVEHRLPVLPQLTPIGVYWASCEVLNGLVLSHFIYEEVTGTSDSVVMTALLIAWALWNLAFASCAFCVKRHKRQCCLDHVNSRSAVWKHQATFPEDSDFQDAQVELREAAEAAKNMDKLQSLKPWQPAAKNSVALKEAVPQLVSIAFRIWLIRKVDLKSFTFECKFRVFLEWMDADAIGLPAGKKAKLPIPDIALRDAVTSVVLDKSSAPEVVNSETGHLAAQILFGATLRMSERVHHFPFDCQWLAIVIPLRGERSFLYQYCEVDEHVQLDEWLIHPQVGFSTISKMDHLSNQDTVMCGLLIRRCSQYYVQTIMLMLFVIGSLSFSLYSVEAAQFYNRAQVFLFLCQLMVIFNTYAQAKLPCVSYSTDFDRYSTSCQVLFIVIAYGSVASAAALAWSSCAEDGQVCEAATTIARAEAYMSALLASLWLAWIFFFFVKAMFTQRLPVLKALNSSVPVTLQCQESPQKAMGYGLAPQWESMVARETQRATFYSSN</sequence>
<protein>
    <submittedName>
        <fullName evidence="2">Uncharacterized protein</fullName>
    </submittedName>
</protein>
<dbReference type="GO" id="GO:0016020">
    <property type="term" value="C:membrane"/>
    <property type="evidence" value="ECO:0007669"/>
    <property type="project" value="InterPro"/>
</dbReference>
<dbReference type="PANTHER" id="PTHR18945">
    <property type="entry name" value="NEUROTRANSMITTER GATED ION CHANNEL"/>
    <property type="match status" value="1"/>
</dbReference>
<gene>
    <name evidence="2" type="ORF">PGLA1383_LOCUS40765</name>
</gene>
<dbReference type="InterPro" id="IPR006201">
    <property type="entry name" value="Neur_channel"/>
</dbReference>
<dbReference type="AlphaFoldDB" id="A0A813GLE4"/>
<evidence type="ECO:0000256" key="1">
    <source>
        <dbReference type="SAM" id="Phobius"/>
    </source>
</evidence>
<keyword evidence="3" id="KW-1185">Reference proteome</keyword>
<feature type="transmembrane region" description="Helical" evidence="1">
    <location>
        <begin position="167"/>
        <end position="188"/>
    </location>
</feature>
<accession>A0A813GLE4</accession>
<organism evidence="2 3">
    <name type="scientific">Polarella glacialis</name>
    <name type="common">Dinoflagellate</name>
    <dbReference type="NCBI Taxonomy" id="89957"/>
    <lineage>
        <taxon>Eukaryota</taxon>
        <taxon>Sar</taxon>
        <taxon>Alveolata</taxon>
        <taxon>Dinophyceae</taxon>
        <taxon>Suessiales</taxon>
        <taxon>Suessiaceae</taxon>
        <taxon>Polarella</taxon>
    </lineage>
</organism>
<dbReference type="EMBL" id="CAJNNV010028184">
    <property type="protein sequence ID" value="CAE8623500.1"/>
    <property type="molecule type" value="Genomic_DNA"/>
</dbReference>
<dbReference type="InterPro" id="IPR036734">
    <property type="entry name" value="Neur_chan_lig-bd_sf"/>
</dbReference>
<feature type="transmembrane region" description="Helical" evidence="1">
    <location>
        <begin position="456"/>
        <end position="477"/>
    </location>
</feature>
<feature type="transmembrane region" description="Helical" evidence="1">
    <location>
        <begin position="498"/>
        <end position="518"/>
    </location>
</feature>
<keyword evidence="1" id="KW-0812">Transmembrane</keyword>
<feature type="transmembrane region" description="Helical" evidence="1">
    <location>
        <begin position="538"/>
        <end position="557"/>
    </location>
</feature>
<name>A0A813GLE4_POLGL</name>